<keyword evidence="1 5" id="KW-0963">Cytoplasm</keyword>
<dbReference type="PANTHER" id="PTHR33317:SF4">
    <property type="entry name" value="POLYNUCLEOTIDYL TRANSFERASE, RIBONUCLEASE H-LIKE SUPERFAMILY PROTEIN"/>
    <property type="match status" value="1"/>
</dbReference>
<organism evidence="7 8">
    <name type="scientific">Candidatus Terasakiella magnetica</name>
    <dbReference type="NCBI Taxonomy" id="1867952"/>
    <lineage>
        <taxon>Bacteria</taxon>
        <taxon>Pseudomonadati</taxon>
        <taxon>Pseudomonadota</taxon>
        <taxon>Alphaproteobacteria</taxon>
        <taxon>Rhodospirillales</taxon>
        <taxon>Terasakiellaceae</taxon>
        <taxon>Terasakiella</taxon>
    </lineage>
</organism>
<keyword evidence="3 5" id="KW-0540">Nuclease</keyword>
<dbReference type="EMBL" id="FLYE01000045">
    <property type="protein sequence ID" value="SCA57570.1"/>
    <property type="molecule type" value="Genomic_DNA"/>
</dbReference>
<dbReference type="SMART" id="SM00732">
    <property type="entry name" value="YqgFc"/>
    <property type="match status" value="1"/>
</dbReference>
<dbReference type="HAMAP" id="MF_00651">
    <property type="entry name" value="Nuclease_YqgF"/>
    <property type="match status" value="1"/>
</dbReference>
<keyword evidence="2 5" id="KW-0690">Ribosome biogenesis</keyword>
<dbReference type="PANTHER" id="PTHR33317">
    <property type="entry name" value="POLYNUCLEOTIDYL TRANSFERASE, RIBONUCLEASE H-LIKE SUPERFAMILY PROTEIN"/>
    <property type="match status" value="1"/>
</dbReference>
<keyword evidence="8" id="KW-1185">Reference proteome</keyword>
<dbReference type="InterPro" id="IPR005227">
    <property type="entry name" value="YqgF"/>
</dbReference>
<protein>
    <recommendedName>
        <fullName evidence="5">Putative pre-16S rRNA nuclease</fullName>
        <ecNumber evidence="5">3.1.-.-</ecNumber>
    </recommendedName>
</protein>
<dbReference type="AlphaFoldDB" id="A0A1C3RJV4"/>
<dbReference type="NCBIfam" id="TIGR00250">
    <property type="entry name" value="RNAse_H_YqgF"/>
    <property type="match status" value="1"/>
</dbReference>
<evidence type="ECO:0000256" key="5">
    <source>
        <dbReference type="HAMAP-Rule" id="MF_00651"/>
    </source>
</evidence>
<dbReference type="STRING" id="1867952.MTBPR1_60083"/>
<proteinExistence type="inferred from homology"/>
<accession>A0A1C3RJV4</accession>
<dbReference type="GO" id="GO:0016788">
    <property type="term" value="F:hydrolase activity, acting on ester bonds"/>
    <property type="evidence" value="ECO:0007669"/>
    <property type="project" value="UniProtKB-UniRule"/>
</dbReference>
<dbReference type="GO" id="GO:0005829">
    <property type="term" value="C:cytosol"/>
    <property type="evidence" value="ECO:0007669"/>
    <property type="project" value="TreeGrafter"/>
</dbReference>
<keyword evidence="4 5" id="KW-0378">Hydrolase</keyword>
<comment type="similarity">
    <text evidence="5">Belongs to the YqgF HJR family.</text>
</comment>
<comment type="function">
    <text evidence="5">Could be a nuclease involved in processing of the 5'-end of pre-16S rRNA.</text>
</comment>
<dbReference type="Proteomes" id="UP000231658">
    <property type="component" value="Unassembled WGS sequence"/>
</dbReference>
<dbReference type="Pfam" id="PF03652">
    <property type="entry name" value="RuvX"/>
    <property type="match status" value="1"/>
</dbReference>
<dbReference type="GO" id="GO:0004518">
    <property type="term" value="F:nuclease activity"/>
    <property type="evidence" value="ECO:0007669"/>
    <property type="project" value="UniProtKB-KW"/>
</dbReference>
<dbReference type="GO" id="GO:0000967">
    <property type="term" value="P:rRNA 5'-end processing"/>
    <property type="evidence" value="ECO:0007669"/>
    <property type="project" value="UniProtKB-UniRule"/>
</dbReference>
<dbReference type="InterPro" id="IPR012337">
    <property type="entry name" value="RNaseH-like_sf"/>
</dbReference>
<gene>
    <name evidence="7" type="ORF">MTBPR1_60083</name>
</gene>
<evidence type="ECO:0000256" key="3">
    <source>
        <dbReference type="ARBA" id="ARBA00022722"/>
    </source>
</evidence>
<reference evidence="7 8" key="1">
    <citation type="submission" date="2016-07" db="EMBL/GenBank/DDBJ databases">
        <authorList>
            <person name="Lefevre C.T."/>
        </authorList>
    </citation>
    <scope>NUCLEOTIDE SEQUENCE [LARGE SCALE GENOMIC DNA]</scope>
    <source>
        <strain evidence="7">PR1</strain>
    </source>
</reference>
<dbReference type="OrthoDB" id="9796140at2"/>
<dbReference type="InterPro" id="IPR006641">
    <property type="entry name" value="YqgF/RNaseH-like_dom"/>
</dbReference>
<name>A0A1C3RJV4_9PROT</name>
<evidence type="ECO:0000256" key="2">
    <source>
        <dbReference type="ARBA" id="ARBA00022517"/>
    </source>
</evidence>
<dbReference type="EC" id="3.1.-.-" evidence="5"/>
<feature type="domain" description="YqgF/RNase H-like" evidence="6">
    <location>
        <begin position="17"/>
        <end position="117"/>
    </location>
</feature>
<evidence type="ECO:0000256" key="4">
    <source>
        <dbReference type="ARBA" id="ARBA00022801"/>
    </source>
</evidence>
<dbReference type="InterPro" id="IPR037027">
    <property type="entry name" value="YqgF/RNaseH-like_dom_sf"/>
</dbReference>
<dbReference type="RefSeq" id="WP_069189593.1">
    <property type="nucleotide sequence ID" value="NZ_FLYE01000045.1"/>
</dbReference>
<sequence length="157" mass="17449">MVIRELEEFAKNLKQYDRLMGIDLGTKTIGLALSDVMRMVASPLETLAKGKFSKDVAKLKALIEKEEVSAIVLGLPREMDGTEGKRCQATKAFASNLSREIDLPILLWDERLSTVAVERVLINEADMTRKRRAEVVDRAAAAYILQGALDALEHQHG</sequence>
<comment type="subcellular location">
    <subcellularLocation>
        <location evidence="5">Cytoplasm</location>
    </subcellularLocation>
</comment>
<dbReference type="CDD" id="cd16964">
    <property type="entry name" value="YqgF"/>
    <property type="match status" value="1"/>
</dbReference>
<evidence type="ECO:0000313" key="7">
    <source>
        <dbReference type="EMBL" id="SCA57570.1"/>
    </source>
</evidence>
<dbReference type="SUPFAM" id="SSF53098">
    <property type="entry name" value="Ribonuclease H-like"/>
    <property type="match status" value="1"/>
</dbReference>
<evidence type="ECO:0000256" key="1">
    <source>
        <dbReference type="ARBA" id="ARBA00022490"/>
    </source>
</evidence>
<dbReference type="Gene3D" id="3.30.420.140">
    <property type="entry name" value="YqgF/RNase H-like domain"/>
    <property type="match status" value="1"/>
</dbReference>
<evidence type="ECO:0000259" key="6">
    <source>
        <dbReference type="SMART" id="SM00732"/>
    </source>
</evidence>
<evidence type="ECO:0000313" key="8">
    <source>
        <dbReference type="Proteomes" id="UP000231658"/>
    </source>
</evidence>